<gene>
    <name evidence="2" type="ORF">Cgig2_019539</name>
</gene>
<dbReference type="Proteomes" id="UP001153076">
    <property type="component" value="Unassembled WGS sequence"/>
</dbReference>
<dbReference type="Gene3D" id="3.60.10.10">
    <property type="entry name" value="Endonuclease/exonuclease/phosphatase"/>
    <property type="match status" value="1"/>
</dbReference>
<proteinExistence type="predicted"/>
<sequence length="337" mass="37410">MGWARSGWAGTVGDEIGEGSGRESGESKAGLGRSVVRAEEDAGVTLPQLVSPEGATPASDEPDSPSPGHLASESPVSSLPVSESAPVPKSFSMRPIRSFDRQSPMHGFLLSVPIVICLGIWRRYAGKKGSSKKNGEGLAEHPPTTPASEADPEGFTPVNRKDCARQPVKNSNQPTLQEASRFNILEIEYKFIHTRVTQLLSHKNFCATFVYGFNHAQQRKPLWEDLETISHQMQEAWCILGDFNTILWKEDKMGGDEVEDYELQELQSCLDSYELTEMPYSGANYTWSNKTVWSRIDRALINGYWHDPFDYTHAKLQNPGMHFNTVTCGLIILHIKG</sequence>
<name>A0A9Q1QIP1_9CARY</name>
<protein>
    <submittedName>
        <fullName evidence="2">Uncharacterized protein</fullName>
    </submittedName>
</protein>
<dbReference type="PANTHER" id="PTHR33710">
    <property type="entry name" value="BNAC02G09200D PROTEIN"/>
    <property type="match status" value="1"/>
</dbReference>
<dbReference type="OrthoDB" id="1932741at2759"/>
<feature type="region of interest" description="Disordered" evidence="1">
    <location>
        <begin position="1"/>
        <end position="90"/>
    </location>
</feature>
<dbReference type="PANTHER" id="PTHR33710:SF64">
    <property type="entry name" value="ENDONUCLEASE_EXONUCLEASE_PHOSPHATASE DOMAIN-CONTAINING PROTEIN"/>
    <property type="match status" value="1"/>
</dbReference>
<dbReference type="AlphaFoldDB" id="A0A9Q1QIP1"/>
<evidence type="ECO:0000313" key="3">
    <source>
        <dbReference type="Proteomes" id="UP001153076"/>
    </source>
</evidence>
<reference evidence="2" key="1">
    <citation type="submission" date="2022-04" db="EMBL/GenBank/DDBJ databases">
        <title>Carnegiea gigantea Genome sequencing and assembly v2.</title>
        <authorList>
            <person name="Copetti D."/>
            <person name="Sanderson M.J."/>
            <person name="Burquez A."/>
            <person name="Wojciechowski M.F."/>
        </authorList>
    </citation>
    <scope>NUCLEOTIDE SEQUENCE</scope>
    <source>
        <strain evidence="2">SGP5-SGP5p</strain>
        <tissue evidence="2">Aerial part</tissue>
    </source>
</reference>
<feature type="compositionally biased region" description="Low complexity" evidence="1">
    <location>
        <begin position="70"/>
        <end position="88"/>
    </location>
</feature>
<evidence type="ECO:0000256" key="1">
    <source>
        <dbReference type="SAM" id="MobiDB-lite"/>
    </source>
</evidence>
<accession>A0A9Q1QIP1</accession>
<feature type="region of interest" description="Disordered" evidence="1">
    <location>
        <begin position="128"/>
        <end position="174"/>
    </location>
</feature>
<organism evidence="2 3">
    <name type="scientific">Carnegiea gigantea</name>
    <dbReference type="NCBI Taxonomy" id="171969"/>
    <lineage>
        <taxon>Eukaryota</taxon>
        <taxon>Viridiplantae</taxon>
        <taxon>Streptophyta</taxon>
        <taxon>Embryophyta</taxon>
        <taxon>Tracheophyta</taxon>
        <taxon>Spermatophyta</taxon>
        <taxon>Magnoliopsida</taxon>
        <taxon>eudicotyledons</taxon>
        <taxon>Gunneridae</taxon>
        <taxon>Pentapetalae</taxon>
        <taxon>Caryophyllales</taxon>
        <taxon>Cactineae</taxon>
        <taxon>Cactaceae</taxon>
        <taxon>Cactoideae</taxon>
        <taxon>Echinocereeae</taxon>
        <taxon>Carnegiea</taxon>
    </lineage>
</organism>
<dbReference type="SUPFAM" id="SSF56219">
    <property type="entry name" value="DNase I-like"/>
    <property type="match status" value="1"/>
</dbReference>
<dbReference type="EMBL" id="JAKOGI010000131">
    <property type="protein sequence ID" value="KAJ8442966.1"/>
    <property type="molecule type" value="Genomic_DNA"/>
</dbReference>
<evidence type="ECO:0000313" key="2">
    <source>
        <dbReference type="EMBL" id="KAJ8442966.1"/>
    </source>
</evidence>
<comment type="caution">
    <text evidence="2">The sequence shown here is derived from an EMBL/GenBank/DDBJ whole genome shotgun (WGS) entry which is preliminary data.</text>
</comment>
<dbReference type="InterPro" id="IPR036691">
    <property type="entry name" value="Endo/exonu/phosph_ase_sf"/>
</dbReference>
<keyword evidence="3" id="KW-1185">Reference proteome</keyword>